<keyword evidence="2" id="KW-1003">Cell membrane</keyword>
<dbReference type="PROSITE" id="PS50111">
    <property type="entry name" value="CHEMOTAXIS_TRANSDUC_2"/>
    <property type="match status" value="1"/>
</dbReference>
<dbReference type="KEGG" id="palo:E6C60_0720"/>
<evidence type="ECO:0000256" key="2">
    <source>
        <dbReference type="ARBA" id="ARBA00022475"/>
    </source>
</evidence>
<feature type="domain" description="HAMP" evidence="9">
    <location>
        <begin position="320"/>
        <end position="373"/>
    </location>
</feature>
<dbReference type="CDD" id="cd06225">
    <property type="entry name" value="HAMP"/>
    <property type="match status" value="1"/>
</dbReference>
<dbReference type="Pfam" id="PF00672">
    <property type="entry name" value="HAMP"/>
    <property type="match status" value="1"/>
</dbReference>
<organism evidence="10 11">
    <name type="scientific">Paenibacillus algicola</name>
    <dbReference type="NCBI Taxonomy" id="2565926"/>
    <lineage>
        <taxon>Bacteria</taxon>
        <taxon>Bacillati</taxon>
        <taxon>Bacillota</taxon>
        <taxon>Bacilli</taxon>
        <taxon>Bacillales</taxon>
        <taxon>Paenibacillaceae</taxon>
        <taxon>Paenibacillus</taxon>
    </lineage>
</organism>
<evidence type="ECO:0000259" key="9">
    <source>
        <dbReference type="PROSITE" id="PS50885"/>
    </source>
</evidence>
<dbReference type="Pfam" id="PF00015">
    <property type="entry name" value="MCPsignal"/>
    <property type="match status" value="1"/>
</dbReference>
<feature type="domain" description="Methyl-accepting transducer" evidence="8">
    <location>
        <begin position="392"/>
        <end position="642"/>
    </location>
</feature>
<dbReference type="InterPro" id="IPR003660">
    <property type="entry name" value="HAMP_dom"/>
</dbReference>
<dbReference type="OrthoDB" id="9760371at2"/>
<keyword evidence="7" id="KW-0812">Transmembrane</keyword>
<protein>
    <submittedName>
        <fullName evidence="10">Methyl-accepting chemotaxis sensory transducer</fullName>
    </submittedName>
</protein>
<dbReference type="AlphaFoldDB" id="A0A4P8XJB1"/>
<dbReference type="Gene3D" id="1.10.287.950">
    <property type="entry name" value="Methyl-accepting chemotaxis protein"/>
    <property type="match status" value="1"/>
</dbReference>
<dbReference type="Gene3D" id="1.10.8.500">
    <property type="entry name" value="HAMP domain in histidine kinase"/>
    <property type="match status" value="1"/>
</dbReference>
<dbReference type="SUPFAM" id="SSF58104">
    <property type="entry name" value="Methyl-accepting chemotaxis protein (MCP) signaling domain"/>
    <property type="match status" value="1"/>
</dbReference>
<dbReference type="SMART" id="SM00304">
    <property type="entry name" value="HAMP"/>
    <property type="match status" value="2"/>
</dbReference>
<reference evidence="10 11" key="1">
    <citation type="submission" date="2019-05" db="EMBL/GenBank/DDBJ databases">
        <authorList>
            <person name="Chen C."/>
        </authorList>
    </citation>
    <scope>NUCLEOTIDE SEQUENCE [LARGE SCALE GENOMIC DNA]</scope>
    <source>
        <strain evidence="10 11">HB172198</strain>
    </source>
</reference>
<keyword evidence="4 6" id="KW-0807">Transducer</keyword>
<comment type="subcellular location">
    <subcellularLocation>
        <location evidence="1">Cell membrane</location>
    </subcellularLocation>
</comment>
<evidence type="ECO:0000256" key="5">
    <source>
        <dbReference type="ARBA" id="ARBA00029447"/>
    </source>
</evidence>
<sequence>MLKRLQFKSVGMKLFMIFFTAVLLLTSVLGWVALSVSRSIVLEQVSEATAGQLAQAADKVDFLFSQYEGISKQLAVDTLLREDLVIVSDPAVSIVNKTAAEARIRERLNGAVQMDSKLQGVRLVSLDLSTSTSYSSVGSSGTTSSEAIQAKMEHIVKANGQVVWFPTEIKGFMGNETKASISMGRLLKNLNFPRATYVLVIDVKERAIGDMLSNIQIGESGSIRMVTAEGRIVHDPDAQLLMSQSDLELPQQDEAEQGAFYTDQDEMVVVEAMSTAPWVLAGYAPTDDFLQAADKLLWVTLAVIAAAIGIALLLGWFMMRHVGKPLNDMCLLMEQGEQGNLKVRTSFPHRQDEIGRLGLSFNRMMEQISGLADQTRASAVQVLATAEELADVSRSTSQTAGEIAAAMEQVAQGAGSLSQQAENENALAEHIGVQMGRVTQSHEVMQEAADRVLQVAGQGSRHMHHLVEKTEEIHQVNQQMVQRAEQLKDKASSIHKILELMNEIAKQTNILSMNATIEAARAGAAGKGFMVVADEIRELADSSKRSIHTVAGMTREIQEGVQHTVETLNRSAPLFDEQLQSVGEAQERFHNVQKQMDHFLVEIQGSTHSIQELLDAQQELTGSIASAASIVQESSAATEEVASMASQQHKVSERLVGLSGQLEQLSEQLKESLVKFRT</sequence>
<dbReference type="GO" id="GO:0005886">
    <property type="term" value="C:plasma membrane"/>
    <property type="evidence" value="ECO:0007669"/>
    <property type="project" value="UniProtKB-SubCell"/>
</dbReference>
<name>A0A4P8XJB1_9BACL</name>
<dbReference type="EMBL" id="CP040396">
    <property type="protein sequence ID" value="QCT01441.1"/>
    <property type="molecule type" value="Genomic_DNA"/>
</dbReference>
<gene>
    <name evidence="10" type="ORF">E6C60_0720</name>
</gene>
<evidence type="ECO:0000256" key="1">
    <source>
        <dbReference type="ARBA" id="ARBA00004236"/>
    </source>
</evidence>
<dbReference type="Proteomes" id="UP000300879">
    <property type="component" value="Chromosome"/>
</dbReference>
<evidence type="ECO:0000256" key="3">
    <source>
        <dbReference type="ARBA" id="ARBA00023136"/>
    </source>
</evidence>
<evidence type="ECO:0000256" key="7">
    <source>
        <dbReference type="SAM" id="Phobius"/>
    </source>
</evidence>
<comment type="similarity">
    <text evidence="5">Belongs to the methyl-accepting chemotaxis (MCP) protein family.</text>
</comment>
<dbReference type="PROSITE" id="PS50885">
    <property type="entry name" value="HAMP"/>
    <property type="match status" value="1"/>
</dbReference>
<proteinExistence type="inferred from homology"/>
<evidence type="ECO:0000256" key="4">
    <source>
        <dbReference type="ARBA" id="ARBA00023224"/>
    </source>
</evidence>
<dbReference type="PANTHER" id="PTHR32089:SF112">
    <property type="entry name" value="LYSOZYME-LIKE PROTEIN-RELATED"/>
    <property type="match status" value="1"/>
</dbReference>
<evidence type="ECO:0000313" key="10">
    <source>
        <dbReference type="EMBL" id="QCT01441.1"/>
    </source>
</evidence>
<keyword evidence="3 7" id="KW-0472">Membrane</keyword>
<dbReference type="SMART" id="SM00283">
    <property type="entry name" value="MA"/>
    <property type="match status" value="1"/>
</dbReference>
<dbReference type="RefSeq" id="WP_138224575.1">
    <property type="nucleotide sequence ID" value="NZ_CP040396.1"/>
</dbReference>
<accession>A0A4P8XJB1</accession>
<dbReference type="InterPro" id="IPR004089">
    <property type="entry name" value="MCPsignal_dom"/>
</dbReference>
<feature type="transmembrane region" description="Helical" evidence="7">
    <location>
        <begin position="296"/>
        <end position="319"/>
    </location>
</feature>
<evidence type="ECO:0000259" key="8">
    <source>
        <dbReference type="PROSITE" id="PS50111"/>
    </source>
</evidence>
<evidence type="ECO:0000256" key="6">
    <source>
        <dbReference type="PROSITE-ProRule" id="PRU00284"/>
    </source>
</evidence>
<keyword evidence="11" id="KW-1185">Reference proteome</keyword>
<dbReference type="Gene3D" id="3.30.450.20">
    <property type="entry name" value="PAS domain"/>
    <property type="match status" value="1"/>
</dbReference>
<evidence type="ECO:0000313" key="11">
    <source>
        <dbReference type="Proteomes" id="UP000300879"/>
    </source>
</evidence>
<keyword evidence="7" id="KW-1133">Transmembrane helix</keyword>
<dbReference type="GO" id="GO:0007165">
    <property type="term" value="P:signal transduction"/>
    <property type="evidence" value="ECO:0007669"/>
    <property type="project" value="UniProtKB-KW"/>
</dbReference>
<dbReference type="PANTHER" id="PTHR32089">
    <property type="entry name" value="METHYL-ACCEPTING CHEMOTAXIS PROTEIN MCPB"/>
    <property type="match status" value="1"/>
</dbReference>